<gene>
    <name evidence="5" type="ORF">I7412_33380</name>
</gene>
<sequence>MLAQGATPWNPQLIRGLRPPNPPAAALRASGPFFCMRARQRPPAPAGGLCRGLISDHHLAGSSDQRQRALRSRFYFSAPSMTTRRALAPCWRVGSGCTGRASDNWRMTAMRPLDPDESDIVVARTYNDARAIGEAFRERGQVVMDLRSLDTETDGRRLLDFAAGATFALRGSIEKITEKVFFLSLDRFSSPELRRRYSR</sequence>
<dbReference type="Proteomes" id="UP000604475">
    <property type="component" value="Unassembled WGS sequence"/>
</dbReference>
<dbReference type="InterPro" id="IPR023052">
    <property type="entry name" value="Cell_div_SepF"/>
</dbReference>
<organism evidence="5 6">
    <name type="scientific">Frankia nepalensis</name>
    <dbReference type="NCBI Taxonomy" id="1836974"/>
    <lineage>
        <taxon>Bacteria</taxon>
        <taxon>Bacillati</taxon>
        <taxon>Actinomycetota</taxon>
        <taxon>Actinomycetes</taxon>
        <taxon>Frankiales</taxon>
        <taxon>Frankiaceae</taxon>
        <taxon>Frankia</taxon>
    </lineage>
</organism>
<dbReference type="Gene3D" id="3.30.110.150">
    <property type="entry name" value="SepF-like protein"/>
    <property type="match status" value="1"/>
</dbReference>
<comment type="function">
    <text evidence="4">Cell division protein that is part of the divisome complex and is recruited early to the Z-ring. Probably stimulates Z-ring formation, perhaps through the cross-linking of FtsZ protofilaments. Its function overlaps with FtsA.</text>
</comment>
<dbReference type="InterPro" id="IPR007561">
    <property type="entry name" value="Cell_div_SepF/SepF-rel"/>
</dbReference>
<dbReference type="EMBL" id="JAEACQ010000291">
    <property type="protein sequence ID" value="MBL7631966.1"/>
    <property type="molecule type" value="Genomic_DNA"/>
</dbReference>
<dbReference type="AlphaFoldDB" id="A0A937UV83"/>
<dbReference type="GO" id="GO:0000917">
    <property type="term" value="P:division septum assembly"/>
    <property type="evidence" value="ECO:0007669"/>
    <property type="project" value="UniProtKB-KW"/>
</dbReference>
<dbReference type="PANTHER" id="PTHR35798:SF1">
    <property type="entry name" value="CELL DIVISION PROTEIN SEPF"/>
    <property type="match status" value="1"/>
</dbReference>
<evidence type="ECO:0000313" key="6">
    <source>
        <dbReference type="Proteomes" id="UP000604475"/>
    </source>
</evidence>
<evidence type="ECO:0000256" key="3">
    <source>
        <dbReference type="ARBA" id="ARBA00023306"/>
    </source>
</evidence>
<evidence type="ECO:0000313" key="5">
    <source>
        <dbReference type="EMBL" id="MBL7631966.1"/>
    </source>
</evidence>
<keyword evidence="2" id="KW-0717">Septation</keyword>
<dbReference type="InterPro" id="IPR038594">
    <property type="entry name" value="SepF-like_sf"/>
</dbReference>
<comment type="caution">
    <text evidence="5">The sequence shown here is derived from an EMBL/GenBank/DDBJ whole genome shotgun (WGS) entry which is preliminary data.</text>
</comment>
<name>A0A937UV83_9ACTN</name>
<evidence type="ECO:0000256" key="1">
    <source>
        <dbReference type="ARBA" id="ARBA00022618"/>
    </source>
</evidence>
<dbReference type="Pfam" id="PF04472">
    <property type="entry name" value="SepF"/>
    <property type="match status" value="1"/>
</dbReference>
<keyword evidence="6" id="KW-1185">Reference proteome</keyword>
<reference evidence="5" key="1">
    <citation type="submission" date="2020-12" db="EMBL/GenBank/DDBJ databases">
        <title>Genomic characterization of non-nitrogen-fixing Frankia strains.</title>
        <authorList>
            <person name="Carlos-Shanley C."/>
            <person name="Guerra T."/>
            <person name="Hahn D."/>
        </authorList>
    </citation>
    <scope>NUCLEOTIDE SEQUENCE</scope>
    <source>
        <strain evidence="5">CN6</strain>
    </source>
</reference>
<accession>A0A937UV83</accession>
<evidence type="ECO:0000256" key="2">
    <source>
        <dbReference type="ARBA" id="ARBA00023210"/>
    </source>
</evidence>
<keyword evidence="3" id="KW-0131">Cell cycle</keyword>
<dbReference type="PANTHER" id="PTHR35798">
    <property type="entry name" value="CELL DIVISION PROTEIN SEPF"/>
    <property type="match status" value="1"/>
</dbReference>
<keyword evidence="1 5" id="KW-0132">Cell division</keyword>
<proteinExistence type="predicted"/>
<evidence type="ECO:0000256" key="4">
    <source>
        <dbReference type="ARBA" id="ARBA00044936"/>
    </source>
</evidence>
<protein>
    <submittedName>
        <fullName evidence="5">Cell division protein SepF</fullName>
    </submittedName>
</protein>